<accession>A0A4Y2DQN4</accession>
<sequence length="95" mass="11012">MSLSIIRIPRSLMTVSVPFVGFGHQLFNSVPLYPDIDVREDRTEEWFGLGTTQKVQMVTCCRWKRQKKKFLSTSSKLQLLVVSQSAPVMVWFFEV</sequence>
<evidence type="ECO:0000313" key="1">
    <source>
        <dbReference type="EMBL" id="GBM19142.1"/>
    </source>
</evidence>
<proteinExistence type="predicted"/>
<dbReference type="EMBL" id="BGPR01000417">
    <property type="protein sequence ID" value="GBM19142.1"/>
    <property type="molecule type" value="Genomic_DNA"/>
</dbReference>
<protein>
    <submittedName>
        <fullName evidence="1">Uncharacterized protein</fullName>
    </submittedName>
</protein>
<dbReference type="Proteomes" id="UP000499080">
    <property type="component" value="Unassembled WGS sequence"/>
</dbReference>
<organism evidence="1 2">
    <name type="scientific">Araneus ventricosus</name>
    <name type="common">Orbweaver spider</name>
    <name type="synonym">Epeira ventricosa</name>
    <dbReference type="NCBI Taxonomy" id="182803"/>
    <lineage>
        <taxon>Eukaryota</taxon>
        <taxon>Metazoa</taxon>
        <taxon>Ecdysozoa</taxon>
        <taxon>Arthropoda</taxon>
        <taxon>Chelicerata</taxon>
        <taxon>Arachnida</taxon>
        <taxon>Araneae</taxon>
        <taxon>Araneomorphae</taxon>
        <taxon>Entelegynae</taxon>
        <taxon>Araneoidea</taxon>
        <taxon>Araneidae</taxon>
        <taxon>Araneus</taxon>
    </lineage>
</organism>
<dbReference type="AlphaFoldDB" id="A0A4Y2DQN4"/>
<evidence type="ECO:0000313" key="2">
    <source>
        <dbReference type="Proteomes" id="UP000499080"/>
    </source>
</evidence>
<reference evidence="1 2" key="1">
    <citation type="journal article" date="2019" name="Sci. Rep.">
        <title>Orb-weaving spider Araneus ventricosus genome elucidates the spidroin gene catalogue.</title>
        <authorList>
            <person name="Kono N."/>
            <person name="Nakamura H."/>
            <person name="Ohtoshi R."/>
            <person name="Moran D.A.P."/>
            <person name="Shinohara A."/>
            <person name="Yoshida Y."/>
            <person name="Fujiwara M."/>
            <person name="Mori M."/>
            <person name="Tomita M."/>
            <person name="Arakawa K."/>
        </authorList>
    </citation>
    <scope>NUCLEOTIDE SEQUENCE [LARGE SCALE GENOMIC DNA]</scope>
</reference>
<comment type="caution">
    <text evidence="1">The sequence shown here is derived from an EMBL/GenBank/DDBJ whole genome shotgun (WGS) entry which is preliminary data.</text>
</comment>
<gene>
    <name evidence="1" type="ORF">AVEN_135621_1</name>
</gene>
<keyword evidence="2" id="KW-1185">Reference proteome</keyword>
<dbReference type="OrthoDB" id="10539328at2759"/>
<name>A0A4Y2DQN4_ARAVE</name>